<comment type="similarity">
    <text evidence="3">Belongs to the HPF/YfiA ribosome-associated protein family. Long HPF subfamily.</text>
</comment>
<dbReference type="NCBIfam" id="TIGR00741">
    <property type="entry name" value="yfiA"/>
    <property type="match status" value="1"/>
</dbReference>
<protein>
    <recommendedName>
        <fullName evidence="3">Ribosome hibernation promoting factor</fullName>
        <shortName evidence="3">HPF</shortName>
    </recommendedName>
</protein>
<dbReference type="CDD" id="cd00552">
    <property type="entry name" value="RaiA"/>
    <property type="match status" value="1"/>
</dbReference>
<dbReference type="InterPro" id="IPR050574">
    <property type="entry name" value="HPF/YfiA_ribosome-assoc"/>
</dbReference>
<evidence type="ECO:0000313" key="5">
    <source>
        <dbReference type="EMBL" id="GAF25999.1"/>
    </source>
</evidence>
<dbReference type="EMBL" id="DF238840">
    <property type="protein sequence ID" value="GAF25999.1"/>
    <property type="molecule type" value="Genomic_DNA"/>
</dbReference>
<dbReference type="GO" id="GO:0045900">
    <property type="term" value="P:negative regulation of translational elongation"/>
    <property type="evidence" value="ECO:0007669"/>
    <property type="project" value="TreeGrafter"/>
</dbReference>
<dbReference type="GO" id="GO:0022627">
    <property type="term" value="C:cytosolic small ribosomal subunit"/>
    <property type="evidence" value="ECO:0007669"/>
    <property type="project" value="TreeGrafter"/>
</dbReference>
<dbReference type="InterPro" id="IPR036567">
    <property type="entry name" value="RHF-like"/>
</dbReference>
<dbReference type="AlphaFoldDB" id="A0A0S6UC07"/>
<dbReference type="Gene3D" id="3.30.505.50">
    <property type="entry name" value="Sigma 54 modulation/S30EA ribosomal protein, C-terminal domain"/>
    <property type="match status" value="1"/>
</dbReference>
<dbReference type="PANTHER" id="PTHR33231:SF1">
    <property type="entry name" value="30S RIBOSOMAL PROTEIN"/>
    <property type="match status" value="1"/>
</dbReference>
<evidence type="ECO:0000256" key="3">
    <source>
        <dbReference type="HAMAP-Rule" id="MF_00839"/>
    </source>
</evidence>
<comment type="subcellular location">
    <subcellularLocation>
        <location evidence="3">Cytoplasm</location>
    </subcellularLocation>
</comment>
<comment type="subunit">
    <text evidence="3">Interacts with 100S ribosomes.</text>
</comment>
<dbReference type="Pfam" id="PF02482">
    <property type="entry name" value="Ribosomal_S30AE"/>
    <property type="match status" value="1"/>
</dbReference>
<reference evidence="5" key="1">
    <citation type="journal article" date="2014" name="Gene">
        <title>Genome-guided analysis of transformation efficiency and carbon dioxide assimilation by Moorella thermoacetica Y72.</title>
        <authorList>
            <person name="Tsukahara K."/>
            <person name="Kita A."/>
            <person name="Nakashimada Y."/>
            <person name="Hoshino T."/>
            <person name="Murakami K."/>
        </authorList>
    </citation>
    <scope>NUCLEOTIDE SEQUENCE [LARGE SCALE GENOMIC DNA]</scope>
    <source>
        <strain evidence="5">Y72</strain>
    </source>
</reference>
<dbReference type="InterPro" id="IPR003489">
    <property type="entry name" value="RHF/RaiA"/>
</dbReference>
<dbReference type="Proteomes" id="UP000063718">
    <property type="component" value="Unassembled WGS sequence"/>
</dbReference>
<dbReference type="Pfam" id="PF16321">
    <property type="entry name" value="Ribosom_S30AE_C"/>
    <property type="match status" value="1"/>
</dbReference>
<dbReference type="InterPro" id="IPR034694">
    <property type="entry name" value="HPF_long/plastid"/>
</dbReference>
<feature type="domain" description="Sigma 54 modulation/S30EA ribosomal protein C-terminal" evidence="4">
    <location>
        <begin position="139"/>
        <end position="193"/>
    </location>
</feature>
<dbReference type="Gene3D" id="3.30.160.100">
    <property type="entry name" value="Ribosome hibernation promotion factor-like"/>
    <property type="match status" value="1"/>
</dbReference>
<comment type="function">
    <text evidence="3">Required for dimerization of active 70S ribosomes into 100S ribosomes in stationary phase; 100S ribosomes are translationally inactive and sometimes present during exponential growth.</text>
</comment>
<sequence length="198" mass="22602">MVAGIWPLMGNNRKKGSERSASRMELIIRGKNLPVTDALRQYIAKRLGKIERYLDGVDEIQVNLAVTRDKHVVEVTIPLNGYILRGEEATGDMYGSVDLVVEKLEKQIAKYKTRLNKKIKNGTIKEFAAGQPEEENGPEPRLIRTKRFPIKPMPVEEAILQMNLLGHSFFVFSNAETEEVNVLYRRRDGNYGLIEPEY</sequence>
<dbReference type="InterPro" id="IPR038416">
    <property type="entry name" value="Ribosom_S30AE_C_sf"/>
</dbReference>
<keyword evidence="2 3" id="KW-0810">Translation regulation</keyword>
<gene>
    <name evidence="3" type="primary">hpf</name>
    <name evidence="5" type="ORF">MTY_1336</name>
</gene>
<organism evidence="5">
    <name type="scientific">Moorella thermoacetica Y72</name>
    <dbReference type="NCBI Taxonomy" id="1325331"/>
    <lineage>
        <taxon>Bacteria</taxon>
        <taxon>Bacillati</taxon>
        <taxon>Bacillota</taxon>
        <taxon>Clostridia</taxon>
        <taxon>Neomoorellales</taxon>
        <taxon>Neomoorellaceae</taxon>
        <taxon>Neomoorella</taxon>
    </lineage>
</organism>
<dbReference type="GO" id="GO:0043024">
    <property type="term" value="F:ribosomal small subunit binding"/>
    <property type="evidence" value="ECO:0007669"/>
    <property type="project" value="TreeGrafter"/>
</dbReference>
<dbReference type="InterPro" id="IPR032528">
    <property type="entry name" value="Ribosom_S30AE_C"/>
</dbReference>
<dbReference type="PANTHER" id="PTHR33231">
    <property type="entry name" value="30S RIBOSOMAL PROTEIN"/>
    <property type="match status" value="1"/>
</dbReference>
<keyword evidence="1 3" id="KW-0963">Cytoplasm</keyword>
<evidence type="ECO:0000259" key="4">
    <source>
        <dbReference type="Pfam" id="PF16321"/>
    </source>
</evidence>
<proteinExistence type="inferred from homology"/>
<name>A0A0S6UC07_NEOTH</name>
<evidence type="ECO:0000256" key="1">
    <source>
        <dbReference type="ARBA" id="ARBA00022490"/>
    </source>
</evidence>
<dbReference type="SUPFAM" id="SSF69754">
    <property type="entry name" value="Ribosome binding protein Y (YfiA homologue)"/>
    <property type="match status" value="1"/>
</dbReference>
<accession>A0A0S6UC07</accession>
<dbReference type="FunFam" id="3.30.505.50:FF:000001">
    <property type="entry name" value="Ribosome hibernation promoting factor"/>
    <property type="match status" value="1"/>
</dbReference>
<dbReference type="HAMAP" id="MF_00839">
    <property type="entry name" value="HPF"/>
    <property type="match status" value="1"/>
</dbReference>
<evidence type="ECO:0000256" key="2">
    <source>
        <dbReference type="ARBA" id="ARBA00022845"/>
    </source>
</evidence>